<name>A0A285VHP9_9MICO</name>
<keyword evidence="1" id="KW-0472">Membrane</keyword>
<evidence type="ECO:0000313" key="3">
    <source>
        <dbReference type="Proteomes" id="UP000219688"/>
    </source>
</evidence>
<evidence type="ECO:0000256" key="1">
    <source>
        <dbReference type="SAM" id="Phobius"/>
    </source>
</evidence>
<dbReference type="RefSeq" id="WP_280523486.1">
    <property type="nucleotide sequence ID" value="NZ_OBQK01000002.1"/>
</dbReference>
<dbReference type="AlphaFoldDB" id="A0A285VHP9"/>
<dbReference type="Proteomes" id="UP000219688">
    <property type="component" value="Unassembled WGS sequence"/>
</dbReference>
<organism evidence="2 3">
    <name type="scientific">Ornithinimicrobium cerasi</name>
    <dbReference type="NCBI Taxonomy" id="2248773"/>
    <lineage>
        <taxon>Bacteria</taxon>
        <taxon>Bacillati</taxon>
        <taxon>Actinomycetota</taxon>
        <taxon>Actinomycetes</taxon>
        <taxon>Micrococcales</taxon>
        <taxon>Ornithinimicrobiaceae</taxon>
        <taxon>Ornithinimicrobium</taxon>
    </lineage>
</organism>
<keyword evidence="1" id="KW-0812">Transmembrane</keyword>
<accession>A0A285VHP9</accession>
<keyword evidence="3" id="KW-1185">Reference proteome</keyword>
<gene>
    <name evidence="2" type="ORF">SAMN05421879_10236</name>
</gene>
<reference evidence="3" key="1">
    <citation type="submission" date="2017-08" db="EMBL/GenBank/DDBJ databases">
        <authorList>
            <person name="Varghese N."/>
            <person name="Submissions S."/>
        </authorList>
    </citation>
    <scope>NUCLEOTIDE SEQUENCE [LARGE SCALE GENOMIC DNA]</scope>
    <source>
        <strain evidence="3">USBA17B2</strain>
    </source>
</reference>
<feature type="transmembrane region" description="Helical" evidence="1">
    <location>
        <begin position="6"/>
        <end position="25"/>
    </location>
</feature>
<keyword evidence="1" id="KW-1133">Transmembrane helix</keyword>
<dbReference type="EMBL" id="OBQK01000002">
    <property type="protein sequence ID" value="SOC53599.1"/>
    <property type="molecule type" value="Genomic_DNA"/>
</dbReference>
<evidence type="ECO:0000313" key="2">
    <source>
        <dbReference type="EMBL" id="SOC53599.1"/>
    </source>
</evidence>
<protein>
    <submittedName>
        <fullName evidence="2">Uncharacterized protein</fullName>
    </submittedName>
</protein>
<sequence length="40" mass="4731">MDNIWTIVLMVAVAIPVFLLLRWLATRRAVDQARRRRGDH</sequence>
<proteinExistence type="predicted"/>